<gene>
    <name evidence="3" type="ORF">GCM10017056_15970</name>
</gene>
<keyword evidence="1" id="KW-0175">Coiled coil</keyword>
<comment type="caution">
    <text evidence="3">The sequence shown here is derived from an EMBL/GenBank/DDBJ whole genome shotgun (WGS) entry which is preliminary data.</text>
</comment>
<accession>A0A8J3M602</accession>
<evidence type="ECO:0000256" key="1">
    <source>
        <dbReference type="SAM" id="Coils"/>
    </source>
</evidence>
<feature type="region of interest" description="Disordered" evidence="2">
    <location>
        <begin position="1270"/>
        <end position="1301"/>
    </location>
</feature>
<protein>
    <submittedName>
        <fullName evidence="3">Uncharacterized protein</fullName>
    </submittedName>
</protein>
<dbReference type="RefSeq" id="WP_189679541.1">
    <property type="nucleotide sequence ID" value="NZ_BNCJ01000003.1"/>
</dbReference>
<feature type="compositionally biased region" description="Polar residues" evidence="2">
    <location>
        <begin position="1270"/>
        <end position="1286"/>
    </location>
</feature>
<dbReference type="Proteomes" id="UP000626220">
    <property type="component" value="Unassembled WGS sequence"/>
</dbReference>
<reference evidence="3" key="2">
    <citation type="submission" date="2020-09" db="EMBL/GenBank/DDBJ databases">
        <authorList>
            <person name="Sun Q."/>
            <person name="Kim S."/>
        </authorList>
    </citation>
    <scope>NUCLEOTIDE SEQUENCE</scope>
    <source>
        <strain evidence="3">KCTC 42650</strain>
    </source>
</reference>
<feature type="coiled-coil region" evidence="1">
    <location>
        <begin position="335"/>
        <end position="362"/>
    </location>
</feature>
<evidence type="ECO:0000313" key="4">
    <source>
        <dbReference type="Proteomes" id="UP000626220"/>
    </source>
</evidence>
<dbReference type="EMBL" id="BNCJ01000003">
    <property type="protein sequence ID" value="GHF45180.1"/>
    <property type="molecule type" value="Genomic_DNA"/>
</dbReference>
<feature type="region of interest" description="Disordered" evidence="2">
    <location>
        <begin position="31"/>
        <end position="61"/>
    </location>
</feature>
<sequence>MNDNKGAKRWLREEIEFGMEAARFVGVDPGLYEEWDRDDQEDELDEPEQAEGDEEAERERERIAQRRAELVQQMRRTVPEGAVFSTIVPGSIGEDLASLIRAAETVINTIETCAPDQLEGQVGEIDRIERGIEDVRQEVEARTGIRDDILEKLKGLTADEDADELEISGLSTAKEAVSRPLEATPLRPEVLEKAQKDLGQAEQAMQAVVEAAGKRRKLAAEMAQKCSELVAGKAAEEEEAQALALAVQKVTDALKAKPLVQGVLDKAQELFLAAGEKLQEIQKAIDARAKTHKEIRTAGEQIADVGYLPDQLTDMQAAREILAEALKEPITTKRNEAAQQALEELRKVADRISRELADLGDAEGIKSLCENAGIQEKDFAALEKALGNRDGLAAHLKVFPPKELGQLCKSLGGAAQLGALLTAFGDAASLKKAMTGLGGADKLVALAKDGPLDGAGIKKLCTDLGTGFAAGLLSGGVKAAEVVALHKAFGNDASALTKLAKDAGLAAKPAAMVALFTRGCGGKPEKFKEMCDGFSKEEDRTRLKGLIEDGGLGDAPAALGEMFATGCGADPKALIQLTKSMSDAEAKKSLKRLLTDGGLAGEAGELKEGHVDPKCLGMIFMHGAGPAPKGSKDDAEVKRRADSMAAMLKGLDQNACKKLKTMLTDGGMGRAPETFGHALGIGCGGKADQVKAFTTAFSGANEVKALKQALEDGGLKGQEAKQGQAKIDPRCFGELLKNGAGEPLPAAAKRMTSTATLLKGLAKADCQKLNAMLTEGGFGDAPETLGHMIGTGCKGKAEDLKTFQNALDKDGRAGLKTLLDNGGLKAEVDEDTGEQAVDPRCLAQLLKHGGVNVAETPDGKLDATSAGNLNKLFKGMKADGAVATNLGKTMKEGKLGREPEVFAKLVGTGCKKGDPVKLGNLVKELGAGENNKKLGSMLQDGGFGLTDKDGKAIKNPPKTECLAYLFDPGSDGDPAELTRMLKKLDANKLKNMKGVMTTGSLGQYPKVLGNMYKHGCLANPNGGAANGTGEKNPDVLFDALNGFNTEDKQKQFKDMMDPAKGGFGKSGKEGRLASVLRYGLTPKGANKKQDGAKLQKLCEAFKGNKMADLGTTMDAIETAPAWMLEASKQNEPNQPGKGLQNLLASTKHKDKVDGLHTNFFAKLKQRDTAAPAGGGNPPNLGLAKLIQNAASFEHETVTQSNVSLNANTQLDLGHVATRHTRMYNDLAGNATDPNAPTTLYPRTFKGSKMDEAKLKGHVTATLTGCTGTKRSGGNYVPNQGKGNPPTSHADLNDPSTGEYRGPNFVVTGTFTKYNNAQSGNEQSRVGFNRGTGNSVKITQFFPQAGDNHVSVNADDMRAMKSVLK</sequence>
<feature type="compositionally biased region" description="Acidic residues" evidence="2">
    <location>
        <begin position="31"/>
        <end position="56"/>
    </location>
</feature>
<name>A0A8J3M602_9RHOB</name>
<reference evidence="3" key="1">
    <citation type="journal article" date="2014" name="Int. J. Syst. Evol. Microbiol.">
        <title>Complete genome sequence of Corynebacterium casei LMG S-19264T (=DSM 44701T), isolated from a smear-ripened cheese.</title>
        <authorList>
            <consortium name="US DOE Joint Genome Institute (JGI-PGF)"/>
            <person name="Walter F."/>
            <person name="Albersmeier A."/>
            <person name="Kalinowski J."/>
            <person name="Ruckert C."/>
        </authorList>
    </citation>
    <scope>NUCLEOTIDE SEQUENCE</scope>
    <source>
        <strain evidence="3">KCTC 42650</strain>
    </source>
</reference>
<organism evidence="3 4">
    <name type="scientific">Seohaeicola zhoushanensis</name>
    <dbReference type="NCBI Taxonomy" id="1569283"/>
    <lineage>
        <taxon>Bacteria</taxon>
        <taxon>Pseudomonadati</taxon>
        <taxon>Pseudomonadota</taxon>
        <taxon>Alphaproteobacteria</taxon>
        <taxon>Rhodobacterales</taxon>
        <taxon>Roseobacteraceae</taxon>
        <taxon>Seohaeicola</taxon>
    </lineage>
</organism>
<keyword evidence="4" id="KW-1185">Reference proteome</keyword>
<evidence type="ECO:0000313" key="3">
    <source>
        <dbReference type="EMBL" id="GHF45180.1"/>
    </source>
</evidence>
<proteinExistence type="predicted"/>
<evidence type="ECO:0000256" key="2">
    <source>
        <dbReference type="SAM" id="MobiDB-lite"/>
    </source>
</evidence>